<gene>
    <name evidence="2" type="ORF">E2F46_03085</name>
</gene>
<dbReference type="CDD" id="cd00761">
    <property type="entry name" value="Glyco_tranf_GTA_type"/>
    <property type="match status" value="1"/>
</dbReference>
<name>A0A4R5U0V2_9GAMM</name>
<accession>A0A4R5U0V2</accession>
<dbReference type="Proteomes" id="UP000294796">
    <property type="component" value="Unassembled WGS sequence"/>
</dbReference>
<dbReference type="Gene3D" id="3.90.550.10">
    <property type="entry name" value="Spore Coat Polysaccharide Biosynthesis Protein SpsA, Chain A"/>
    <property type="match status" value="1"/>
</dbReference>
<dbReference type="InterPro" id="IPR029044">
    <property type="entry name" value="Nucleotide-diphossugar_trans"/>
</dbReference>
<evidence type="ECO:0000313" key="3">
    <source>
        <dbReference type="Proteomes" id="UP000294796"/>
    </source>
</evidence>
<dbReference type="AlphaFoldDB" id="A0A4R5U0V2"/>
<dbReference type="RefSeq" id="WP_133320706.1">
    <property type="nucleotide sequence ID" value="NZ_SMTF01000002.1"/>
</dbReference>
<dbReference type="PANTHER" id="PTHR22916:SF3">
    <property type="entry name" value="UDP-GLCNAC:BETAGAL BETA-1,3-N-ACETYLGLUCOSAMINYLTRANSFERASE-LIKE PROTEIN 1"/>
    <property type="match status" value="1"/>
</dbReference>
<sequence>MPATRTDARRMTANPPWLSVLVPVYDVEAYLDACLQSVLAQAGGGVEVILLDDASPDGSARVAAEWRERHPHAVRVVSLPRNAGVASARNALLAEATGRYVWFLDADDLMLPGAIDALRTLVQRHAPDLVLCDFRVLRESGRPYDPLRGGWRRASFSGRHDVLSGDRSALVAGLLEERQLHAWSKIATAAAWREVRFPDGHYFEDMAVVPQLVANIRTWYYTRQPWVGYRQRGGSILAEMTPRKAGDMLLAVQALHAGLLGLPGELSARARSALDYFCLRTFATLARKAPHPDDALERDCRAALQRMFPDGVASLLGDARRRGWWLRARRASQALRARGWA</sequence>
<keyword evidence="3" id="KW-1185">Reference proteome</keyword>
<dbReference type="SUPFAM" id="SSF53448">
    <property type="entry name" value="Nucleotide-diphospho-sugar transferases"/>
    <property type="match status" value="1"/>
</dbReference>
<organism evidence="2 3">
    <name type="scientific">Luteimonas aestuarii</name>
    <dbReference type="NCBI Taxonomy" id="453837"/>
    <lineage>
        <taxon>Bacteria</taxon>
        <taxon>Pseudomonadati</taxon>
        <taxon>Pseudomonadota</taxon>
        <taxon>Gammaproteobacteria</taxon>
        <taxon>Lysobacterales</taxon>
        <taxon>Lysobacteraceae</taxon>
        <taxon>Luteimonas</taxon>
    </lineage>
</organism>
<dbReference type="EMBL" id="SMTF01000002">
    <property type="protein sequence ID" value="TDK27206.1"/>
    <property type="molecule type" value="Genomic_DNA"/>
</dbReference>
<feature type="domain" description="Glycosyltransferase 2-like" evidence="1">
    <location>
        <begin position="19"/>
        <end position="149"/>
    </location>
</feature>
<evidence type="ECO:0000259" key="1">
    <source>
        <dbReference type="Pfam" id="PF00535"/>
    </source>
</evidence>
<dbReference type="InterPro" id="IPR001173">
    <property type="entry name" value="Glyco_trans_2-like"/>
</dbReference>
<reference evidence="2 3" key="1">
    <citation type="submission" date="2019-03" db="EMBL/GenBank/DDBJ databases">
        <title>Luteimonas zhaokaii sp.nov., isolated from the rectal contents of Plateau pika in Yushu, Qinghai Province, China.</title>
        <authorList>
            <person name="Zhang G."/>
        </authorList>
    </citation>
    <scope>NUCLEOTIDE SEQUENCE [LARGE SCALE GENOMIC DNA]</scope>
    <source>
        <strain evidence="2 3">B9</strain>
    </source>
</reference>
<dbReference type="Pfam" id="PF00535">
    <property type="entry name" value="Glycos_transf_2"/>
    <property type="match status" value="1"/>
</dbReference>
<dbReference type="GO" id="GO:0016758">
    <property type="term" value="F:hexosyltransferase activity"/>
    <property type="evidence" value="ECO:0007669"/>
    <property type="project" value="UniProtKB-ARBA"/>
</dbReference>
<dbReference type="OrthoDB" id="9802649at2"/>
<proteinExistence type="predicted"/>
<comment type="caution">
    <text evidence="2">The sequence shown here is derived from an EMBL/GenBank/DDBJ whole genome shotgun (WGS) entry which is preliminary data.</text>
</comment>
<keyword evidence="2" id="KW-0808">Transferase</keyword>
<protein>
    <submittedName>
        <fullName evidence="2">Glycosyltransferase family 2 protein</fullName>
    </submittedName>
</protein>
<evidence type="ECO:0000313" key="2">
    <source>
        <dbReference type="EMBL" id="TDK27206.1"/>
    </source>
</evidence>
<dbReference type="PANTHER" id="PTHR22916">
    <property type="entry name" value="GLYCOSYLTRANSFERASE"/>
    <property type="match status" value="1"/>
</dbReference>